<dbReference type="STRING" id="4572.M7Z408"/>
<reference evidence="2" key="1">
    <citation type="journal article" date="2013" name="Nature">
        <title>Draft genome of the wheat A-genome progenitor Triticum urartu.</title>
        <authorList>
            <person name="Ling H.Q."/>
            <person name="Zhao S."/>
            <person name="Liu D."/>
            <person name="Wang J."/>
            <person name="Sun H."/>
            <person name="Zhang C."/>
            <person name="Fan H."/>
            <person name="Li D."/>
            <person name="Dong L."/>
            <person name="Tao Y."/>
            <person name="Gao C."/>
            <person name="Wu H."/>
            <person name="Li Y."/>
            <person name="Cui Y."/>
            <person name="Guo X."/>
            <person name="Zheng S."/>
            <person name="Wang B."/>
            <person name="Yu K."/>
            <person name="Liang Q."/>
            <person name="Yang W."/>
            <person name="Lou X."/>
            <person name="Chen J."/>
            <person name="Feng M."/>
            <person name="Jian J."/>
            <person name="Zhang X."/>
            <person name="Luo G."/>
            <person name="Jiang Y."/>
            <person name="Liu J."/>
            <person name="Wang Z."/>
            <person name="Sha Y."/>
            <person name="Zhang B."/>
            <person name="Wu H."/>
            <person name="Tang D."/>
            <person name="Shen Q."/>
            <person name="Xue P."/>
            <person name="Zou S."/>
            <person name="Wang X."/>
            <person name="Liu X."/>
            <person name="Wang F."/>
            <person name="Yang Y."/>
            <person name="An X."/>
            <person name="Dong Z."/>
            <person name="Zhang K."/>
            <person name="Zhang X."/>
            <person name="Luo M.C."/>
            <person name="Dvorak J."/>
            <person name="Tong Y."/>
            <person name="Wang J."/>
            <person name="Yang H."/>
            <person name="Li Z."/>
            <person name="Wang D."/>
            <person name="Zhang A."/>
            <person name="Wang J."/>
        </authorList>
    </citation>
    <scope>NUCLEOTIDE SEQUENCE</scope>
</reference>
<gene>
    <name evidence="2" type="ORF">TRIUR3_17535</name>
</gene>
<feature type="region of interest" description="Disordered" evidence="1">
    <location>
        <begin position="605"/>
        <end position="633"/>
    </location>
</feature>
<evidence type="ECO:0000256" key="1">
    <source>
        <dbReference type="SAM" id="MobiDB-lite"/>
    </source>
</evidence>
<dbReference type="PANTHER" id="PTHR34835:SF62">
    <property type="entry name" value="AMINOTRANSFERASE-LIKE PLANT MOBILE DOMAIN-CONTAINING PROTEIN"/>
    <property type="match status" value="1"/>
</dbReference>
<accession>M7Z408</accession>
<protein>
    <submittedName>
        <fullName evidence="2">Uncharacterized protein</fullName>
    </submittedName>
</protein>
<dbReference type="eggNOG" id="ENOG502R3Z1">
    <property type="taxonomic scope" value="Eukaryota"/>
</dbReference>
<dbReference type="EMBL" id="KD179022">
    <property type="protein sequence ID" value="EMS54717.1"/>
    <property type="molecule type" value="Genomic_DNA"/>
</dbReference>
<proteinExistence type="predicted"/>
<sequence>MGRQLKTSYTKLATIQQSGDPVVPPAPTSRMSVEYAIEVIQTFDEFKRFFVTSIGFGGMLQPQMLQKLNLKFSAWTMSKVSTTRCAIVLAENTIVKFWAEDVHKIFGIPCGHHNIKGRDGGIKPEAIKFIKSTLGMQTKRHLVPPKVFLMRDISESSIKLEKDCFQIAFIIFVMGHVLVPTTKHDYATIDFLGAPANTDDKPVQLVRLKNDILSNNPATNLFGCHLFLQIFLLDNLDLGMFNKPHTVLPRVSVFYQDSLCGMTNMATDVGKGGYFLCFRTVTPPVNCLLCPFQALCRLAVRVKKHRKITGLAITFMRWQYFFEQADRTVHTAHQTNVPQMDTALQHILHTMTLFAKENLQAISELYIDLPNDASTTDFGQRHLELPCWKHIYRPGFQTNPWGRGVVPYPPQAGVAQLLEQFFISAPDNELSCGNGKPLFKLEYPIEPDFSTLVLSDSDFLHTLSIEKQLSADSLKYDITSSQMKILNVIDPLYAKISTKHPYKECDEALAWKLHSALFACLHEFYAGWPAVKENWRIKHDPTTDDILTATMHCREFDGYSPWFAVVTPATAVALGPAEAVPSGSLAPYMATTCSRHSAPFRIGERPVHGTEESRRRESETQVKHHANWRTNFI</sequence>
<dbReference type="PANTHER" id="PTHR34835">
    <property type="entry name" value="OS07G0283600 PROTEIN-RELATED"/>
    <property type="match status" value="1"/>
</dbReference>
<feature type="compositionally biased region" description="Basic and acidic residues" evidence="1">
    <location>
        <begin position="605"/>
        <end position="622"/>
    </location>
</feature>
<name>M7Z408_TRIUA</name>
<dbReference type="AlphaFoldDB" id="M7Z408"/>
<organism evidence="2">
    <name type="scientific">Triticum urartu</name>
    <name type="common">Red wild einkorn</name>
    <name type="synonym">Crithodium urartu</name>
    <dbReference type="NCBI Taxonomy" id="4572"/>
    <lineage>
        <taxon>Eukaryota</taxon>
        <taxon>Viridiplantae</taxon>
        <taxon>Streptophyta</taxon>
        <taxon>Embryophyta</taxon>
        <taxon>Tracheophyta</taxon>
        <taxon>Spermatophyta</taxon>
        <taxon>Magnoliopsida</taxon>
        <taxon>Liliopsida</taxon>
        <taxon>Poales</taxon>
        <taxon>Poaceae</taxon>
        <taxon>BOP clade</taxon>
        <taxon>Pooideae</taxon>
        <taxon>Triticodae</taxon>
        <taxon>Triticeae</taxon>
        <taxon>Triticinae</taxon>
        <taxon>Triticum</taxon>
    </lineage>
</organism>
<evidence type="ECO:0000313" key="2">
    <source>
        <dbReference type="EMBL" id="EMS54717.1"/>
    </source>
</evidence>